<dbReference type="InterPro" id="IPR032811">
    <property type="entry name" value="Put_conjugal_transfer"/>
</dbReference>
<sequence length="591" mass="62248">MRPKHKKMGHRTMRHKVMALAMCAGVSGFGLEFGSMGQVSAGMGGAGVAVRDSAWGLYYNPALLGADRRTKMGYSFGIQFKEQNLLQLATIDTANLEKLPDTLTNQLTGPSSGGTSVTIGGQKVDGALGGMLNALVPKPQTPGQITATDISGVITGLGGQTCNSFQDCATEIQNNKDLAEKFKDELVGAATEGGSPLVGSIIAGIDAEKLGSVIDKIQQGGGGNIADEILQTAGKVTIAKGADSVIDKLLNDFGVVDGALKGNDVNLATQNGFVFQFAGDKGSRRVESDSLGTINIQEIDSGRGAVGIGLFASAFSNASAQIDPNNNKLIFDLGGKYYQASINGNSVTLEYLANQQDLTGSIMNDKAQHSLYANALALVEIPIGYGHTIFTPMGDVNLGLAVKFIQGIGYGDKINFAVGNMPSVSVDKNKMDMAQTFGLDFGMLYSPRFVKNLHLGLVAKNINSPTINRTGVADTTLHPQVRAGVSYEMMDFLTFAFDADVLPNETLSLSSPKSQFFGGGVMANFKKVDFRLGAMQDIRSNAGEGLILTGGLNLFGFLDVAMQYGLGQNITIQGINVSNYMSLRVGGQFSF</sequence>
<dbReference type="Pfam" id="PF13729">
    <property type="entry name" value="TraF_2"/>
    <property type="match status" value="1"/>
</dbReference>
<gene>
    <name evidence="1" type="ORF">NCTC12221_00616</name>
</gene>
<proteinExistence type="predicted"/>
<dbReference type="EMBL" id="UGHZ01000001">
    <property type="protein sequence ID" value="STP09181.1"/>
    <property type="molecule type" value="Genomic_DNA"/>
</dbReference>
<dbReference type="AlphaFoldDB" id="A0A377JMZ7"/>
<accession>A0A377JMZ7</accession>
<name>A0A377JMZ7_9HELI</name>
<organism evidence="1 2">
    <name type="scientific">Helicobacter cinaedi</name>
    <dbReference type="NCBI Taxonomy" id="213"/>
    <lineage>
        <taxon>Bacteria</taxon>
        <taxon>Pseudomonadati</taxon>
        <taxon>Campylobacterota</taxon>
        <taxon>Epsilonproteobacteria</taxon>
        <taxon>Campylobacterales</taxon>
        <taxon>Helicobacteraceae</taxon>
        <taxon>Helicobacter</taxon>
    </lineage>
</organism>
<evidence type="ECO:0000313" key="1">
    <source>
        <dbReference type="EMBL" id="STP09181.1"/>
    </source>
</evidence>
<evidence type="ECO:0000313" key="2">
    <source>
        <dbReference type="Proteomes" id="UP000255335"/>
    </source>
</evidence>
<dbReference type="Proteomes" id="UP000255335">
    <property type="component" value="Unassembled WGS sequence"/>
</dbReference>
<reference evidence="1 2" key="1">
    <citation type="submission" date="2018-06" db="EMBL/GenBank/DDBJ databases">
        <authorList>
            <consortium name="Pathogen Informatics"/>
            <person name="Doyle S."/>
        </authorList>
    </citation>
    <scope>NUCLEOTIDE SEQUENCE [LARGE SCALE GENOMIC DNA]</scope>
    <source>
        <strain evidence="1 2">NCTC12221</strain>
    </source>
</reference>
<protein>
    <submittedName>
        <fullName evidence="1">Putative secreted protein</fullName>
    </submittedName>
</protein>
<dbReference type="Gene3D" id="2.40.160.60">
    <property type="entry name" value="Outer membrane protein transport protein (OMPP1/FadL/TodX)"/>
    <property type="match status" value="1"/>
</dbReference>